<gene>
    <name evidence="3" type="ORF">Aglo03_09560</name>
</gene>
<dbReference type="PANTHER" id="PTHR35174">
    <property type="entry name" value="BLL7171 PROTEIN-RELATED"/>
    <property type="match status" value="1"/>
</dbReference>
<dbReference type="PANTHER" id="PTHR35174:SF3">
    <property type="entry name" value="BLL7171 PROTEIN"/>
    <property type="match status" value="1"/>
</dbReference>
<dbReference type="InterPro" id="IPR005545">
    <property type="entry name" value="YCII"/>
</dbReference>
<dbReference type="SUPFAM" id="SSF54909">
    <property type="entry name" value="Dimeric alpha+beta barrel"/>
    <property type="match status" value="1"/>
</dbReference>
<proteinExistence type="inferred from homology"/>
<dbReference type="Proteomes" id="UP001165042">
    <property type="component" value="Unassembled WGS sequence"/>
</dbReference>
<dbReference type="InterPro" id="IPR011008">
    <property type="entry name" value="Dimeric_a/b-barrel"/>
</dbReference>
<keyword evidence="4" id="KW-1185">Reference proteome</keyword>
<dbReference type="Pfam" id="PF03795">
    <property type="entry name" value="YCII"/>
    <property type="match status" value="1"/>
</dbReference>
<evidence type="ECO:0000256" key="1">
    <source>
        <dbReference type="ARBA" id="ARBA00007689"/>
    </source>
</evidence>
<dbReference type="RefSeq" id="WP_285607900.1">
    <property type="nucleotide sequence ID" value="NZ_BSSD01000001.1"/>
</dbReference>
<sequence length="119" mass="12579">MRFVLVIYHGTTPLPGTPEAGRVSEADKKAVYADYVALNEMENWTGAPPLGLPKDATTVTVTDGAAVRTEGPWLGLRHAVGGFAVVEAEDLDAAIAIAARVPQARMGGAVEVRPSVKYY</sequence>
<organism evidence="3 4">
    <name type="scientific">Actinokineospora globicatena</name>
    <dbReference type="NCBI Taxonomy" id="103729"/>
    <lineage>
        <taxon>Bacteria</taxon>
        <taxon>Bacillati</taxon>
        <taxon>Actinomycetota</taxon>
        <taxon>Actinomycetes</taxon>
        <taxon>Pseudonocardiales</taxon>
        <taxon>Pseudonocardiaceae</taxon>
        <taxon>Actinokineospora</taxon>
    </lineage>
</organism>
<dbReference type="EMBL" id="BSSD01000001">
    <property type="protein sequence ID" value="GLW90140.1"/>
    <property type="molecule type" value="Genomic_DNA"/>
</dbReference>
<evidence type="ECO:0000259" key="2">
    <source>
        <dbReference type="Pfam" id="PF03795"/>
    </source>
</evidence>
<comment type="similarity">
    <text evidence="1">Belongs to the YciI family.</text>
</comment>
<dbReference type="AlphaFoldDB" id="A0A9W6V5A9"/>
<dbReference type="Gene3D" id="3.30.70.1060">
    <property type="entry name" value="Dimeric alpha+beta barrel"/>
    <property type="match status" value="1"/>
</dbReference>
<comment type="caution">
    <text evidence="3">The sequence shown here is derived from an EMBL/GenBank/DDBJ whole genome shotgun (WGS) entry which is preliminary data.</text>
</comment>
<accession>A0A9W6V5A9</accession>
<evidence type="ECO:0000313" key="4">
    <source>
        <dbReference type="Proteomes" id="UP001165042"/>
    </source>
</evidence>
<evidence type="ECO:0000313" key="3">
    <source>
        <dbReference type="EMBL" id="GLW90140.1"/>
    </source>
</evidence>
<reference evidence="3" key="1">
    <citation type="submission" date="2023-02" db="EMBL/GenBank/DDBJ databases">
        <title>Actinokineospora globicatena NBRC 15670.</title>
        <authorList>
            <person name="Ichikawa N."/>
            <person name="Sato H."/>
            <person name="Tonouchi N."/>
        </authorList>
    </citation>
    <scope>NUCLEOTIDE SEQUENCE</scope>
    <source>
        <strain evidence="3">NBRC 15670</strain>
    </source>
</reference>
<name>A0A9W6V5A9_9PSEU</name>
<feature type="domain" description="YCII-related" evidence="2">
    <location>
        <begin position="29"/>
        <end position="114"/>
    </location>
</feature>
<protein>
    <recommendedName>
        <fullName evidence="2">YCII-related domain-containing protein</fullName>
    </recommendedName>
</protein>